<evidence type="ECO:0000313" key="2">
    <source>
        <dbReference type="Proteomes" id="UP001159363"/>
    </source>
</evidence>
<comment type="caution">
    <text evidence="1">The sequence shown here is derived from an EMBL/GenBank/DDBJ whole genome shotgun (WGS) entry which is preliminary data.</text>
</comment>
<gene>
    <name evidence="1" type="ORF">PR048_011940</name>
</gene>
<accession>A0ABQ9HN80</accession>
<sequence length="105" mass="12360">MRRLQFLLLTRKVPRYERGHQGKQIIHSVYEKNCIFCGNCRSNVTKDKMQAFSINSFKEFHYDLTSKGIVALPIIGNLITHTFKLGTEGNTIMLPERLIQREYWQ</sequence>
<name>A0ABQ9HN80_9NEOP</name>
<dbReference type="EMBL" id="JARBHB010000004">
    <property type="protein sequence ID" value="KAJ8885740.1"/>
    <property type="molecule type" value="Genomic_DNA"/>
</dbReference>
<proteinExistence type="predicted"/>
<dbReference type="Proteomes" id="UP001159363">
    <property type="component" value="Chromosome X"/>
</dbReference>
<evidence type="ECO:0000313" key="1">
    <source>
        <dbReference type="EMBL" id="KAJ8885740.1"/>
    </source>
</evidence>
<keyword evidence="2" id="KW-1185">Reference proteome</keyword>
<protein>
    <submittedName>
        <fullName evidence="1">Uncharacterized protein</fullName>
    </submittedName>
</protein>
<reference evidence="1 2" key="1">
    <citation type="submission" date="2023-02" db="EMBL/GenBank/DDBJ databases">
        <title>LHISI_Scaffold_Assembly.</title>
        <authorList>
            <person name="Stuart O.P."/>
            <person name="Cleave R."/>
            <person name="Magrath M.J.L."/>
            <person name="Mikheyev A.S."/>
        </authorList>
    </citation>
    <scope>NUCLEOTIDE SEQUENCE [LARGE SCALE GENOMIC DNA]</scope>
    <source>
        <strain evidence="1">Daus_M_001</strain>
        <tissue evidence="1">Leg muscle</tissue>
    </source>
</reference>
<organism evidence="1 2">
    <name type="scientific">Dryococelus australis</name>
    <dbReference type="NCBI Taxonomy" id="614101"/>
    <lineage>
        <taxon>Eukaryota</taxon>
        <taxon>Metazoa</taxon>
        <taxon>Ecdysozoa</taxon>
        <taxon>Arthropoda</taxon>
        <taxon>Hexapoda</taxon>
        <taxon>Insecta</taxon>
        <taxon>Pterygota</taxon>
        <taxon>Neoptera</taxon>
        <taxon>Polyneoptera</taxon>
        <taxon>Phasmatodea</taxon>
        <taxon>Verophasmatodea</taxon>
        <taxon>Anareolatae</taxon>
        <taxon>Phasmatidae</taxon>
        <taxon>Eurycanthinae</taxon>
        <taxon>Dryococelus</taxon>
    </lineage>
</organism>